<keyword evidence="2" id="KW-1185">Reference proteome</keyword>
<dbReference type="AlphaFoldDB" id="A0A5C6EUD3"/>
<evidence type="ECO:0000313" key="1">
    <source>
        <dbReference type="EMBL" id="TWU52004.1"/>
    </source>
</evidence>
<protein>
    <submittedName>
        <fullName evidence="1">Uncharacterized protein</fullName>
    </submittedName>
</protein>
<sequence>MRWDTRTHIQEFGEPIFLRVDKVSNGDEVIGTSDYRTNSHEENIGQWVSDLPGTRVRDIAKMLGETGGTFQGDDSRARCITRSLIEHSIPKRCLTKFRKIPIVAQSP</sequence>
<comment type="caution">
    <text evidence="1">The sequence shown here is derived from an EMBL/GenBank/DDBJ whole genome shotgun (WGS) entry which is preliminary data.</text>
</comment>
<evidence type="ECO:0000313" key="2">
    <source>
        <dbReference type="Proteomes" id="UP000317977"/>
    </source>
</evidence>
<name>A0A5C6EUD3_9BACT</name>
<dbReference type="EMBL" id="SJPX01000003">
    <property type="protein sequence ID" value="TWU52004.1"/>
    <property type="molecule type" value="Genomic_DNA"/>
</dbReference>
<accession>A0A5C6EUD3</accession>
<gene>
    <name evidence="1" type="ORF">Poly59_36010</name>
</gene>
<dbReference type="Proteomes" id="UP000317977">
    <property type="component" value="Unassembled WGS sequence"/>
</dbReference>
<proteinExistence type="predicted"/>
<organism evidence="1 2">
    <name type="scientific">Rubripirellula reticaptiva</name>
    <dbReference type="NCBI Taxonomy" id="2528013"/>
    <lineage>
        <taxon>Bacteria</taxon>
        <taxon>Pseudomonadati</taxon>
        <taxon>Planctomycetota</taxon>
        <taxon>Planctomycetia</taxon>
        <taxon>Pirellulales</taxon>
        <taxon>Pirellulaceae</taxon>
        <taxon>Rubripirellula</taxon>
    </lineage>
</organism>
<reference evidence="1 2" key="1">
    <citation type="submission" date="2019-02" db="EMBL/GenBank/DDBJ databases">
        <title>Deep-cultivation of Planctomycetes and their phenomic and genomic characterization uncovers novel biology.</title>
        <authorList>
            <person name="Wiegand S."/>
            <person name="Jogler M."/>
            <person name="Boedeker C."/>
            <person name="Pinto D."/>
            <person name="Vollmers J."/>
            <person name="Rivas-Marin E."/>
            <person name="Kohn T."/>
            <person name="Peeters S.H."/>
            <person name="Heuer A."/>
            <person name="Rast P."/>
            <person name="Oberbeckmann S."/>
            <person name="Bunk B."/>
            <person name="Jeske O."/>
            <person name="Meyerdierks A."/>
            <person name="Storesund J.E."/>
            <person name="Kallscheuer N."/>
            <person name="Luecker S."/>
            <person name="Lage O.M."/>
            <person name="Pohl T."/>
            <person name="Merkel B.J."/>
            <person name="Hornburger P."/>
            <person name="Mueller R.-W."/>
            <person name="Bruemmer F."/>
            <person name="Labrenz M."/>
            <person name="Spormann A.M."/>
            <person name="Op Den Camp H."/>
            <person name="Overmann J."/>
            <person name="Amann R."/>
            <person name="Jetten M.S.M."/>
            <person name="Mascher T."/>
            <person name="Medema M.H."/>
            <person name="Devos D.P."/>
            <person name="Kaster A.-K."/>
            <person name="Ovreas L."/>
            <person name="Rohde M."/>
            <person name="Galperin M.Y."/>
            <person name="Jogler C."/>
        </authorList>
    </citation>
    <scope>NUCLEOTIDE SEQUENCE [LARGE SCALE GENOMIC DNA]</scope>
    <source>
        <strain evidence="1 2">Poly59</strain>
    </source>
</reference>